<dbReference type="PANTHER" id="PTHR22617">
    <property type="entry name" value="CHEMOTAXIS SENSOR HISTIDINE KINASE-RELATED"/>
    <property type="match status" value="1"/>
</dbReference>
<dbReference type="EMBL" id="AP018216">
    <property type="protein sequence ID" value="BAY72045.1"/>
    <property type="molecule type" value="Genomic_DNA"/>
</dbReference>
<evidence type="ECO:0000313" key="2">
    <source>
        <dbReference type="EMBL" id="BAY72045.1"/>
    </source>
</evidence>
<accession>A0A1Z4KSP2</accession>
<dbReference type="Pfam" id="PF01584">
    <property type="entry name" value="CheW"/>
    <property type="match status" value="1"/>
</dbReference>
<organism evidence="2 3">
    <name type="scientific">Trichormus variabilis NIES-23</name>
    <dbReference type="NCBI Taxonomy" id="1973479"/>
    <lineage>
        <taxon>Bacteria</taxon>
        <taxon>Bacillati</taxon>
        <taxon>Cyanobacteriota</taxon>
        <taxon>Cyanophyceae</taxon>
        <taxon>Nostocales</taxon>
        <taxon>Nostocaceae</taxon>
        <taxon>Trichormus</taxon>
    </lineage>
</organism>
<reference evidence="2 3" key="1">
    <citation type="submission" date="2017-06" db="EMBL/GenBank/DDBJ databases">
        <title>Genome sequencing of cyanobaciteial culture collection at National Institute for Environmental Studies (NIES).</title>
        <authorList>
            <person name="Hirose Y."/>
            <person name="Shimura Y."/>
            <person name="Fujisawa T."/>
            <person name="Nakamura Y."/>
            <person name="Kawachi M."/>
        </authorList>
    </citation>
    <scope>NUCLEOTIDE SEQUENCE [LARGE SCALE GENOMIC DNA]</scope>
    <source>
        <strain evidence="2 3">NIES-23</strain>
    </source>
</reference>
<dbReference type="GO" id="GO:0007165">
    <property type="term" value="P:signal transduction"/>
    <property type="evidence" value="ECO:0007669"/>
    <property type="project" value="InterPro"/>
</dbReference>
<dbReference type="PANTHER" id="PTHR22617:SF23">
    <property type="entry name" value="CHEMOTAXIS PROTEIN CHEW"/>
    <property type="match status" value="1"/>
</dbReference>
<proteinExistence type="predicted"/>
<sequence length="166" mass="18841">MLNQLKGENLESQQKFLSFNLGIKDTAVISLQHITEVLQVSLVDICGVPQMPACVLGVYNWRGEMLWLVDLEEMLGYPPLSNTSNFLAKMMAIVLEDDGKYLGILVRQMMDIEFLDQNQMKAPSAELFSSSISDFLQGYFINNEEKMMFNLDASAIIHSPMWLTHN</sequence>
<protein>
    <submittedName>
        <fullName evidence="2">Purine-binding chemotaxis protein cheW</fullName>
    </submittedName>
</protein>
<dbReference type="GO" id="GO:0006935">
    <property type="term" value="P:chemotaxis"/>
    <property type="evidence" value="ECO:0007669"/>
    <property type="project" value="InterPro"/>
</dbReference>
<gene>
    <name evidence="2" type="ORF">NIES23_48690</name>
</gene>
<feature type="domain" description="CheW-like" evidence="1">
    <location>
        <begin position="13"/>
        <end position="162"/>
    </location>
</feature>
<evidence type="ECO:0000313" key="3">
    <source>
        <dbReference type="Proteomes" id="UP000217507"/>
    </source>
</evidence>
<dbReference type="Gene3D" id="2.40.50.180">
    <property type="entry name" value="CheA-289, Domain 4"/>
    <property type="match status" value="1"/>
</dbReference>
<evidence type="ECO:0000259" key="1">
    <source>
        <dbReference type="PROSITE" id="PS50851"/>
    </source>
</evidence>
<dbReference type="AlphaFoldDB" id="A0A1Z4KSP2"/>
<dbReference type="SUPFAM" id="SSF50341">
    <property type="entry name" value="CheW-like"/>
    <property type="match status" value="1"/>
</dbReference>
<name>A0A1Z4KSP2_ANAVA</name>
<dbReference type="SMART" id="SM00260">
    <property type="entry name" value="CheW"/>
    <property type="match status" value="1"/>
</dbReference>
<dbReference type="PROSITE" id="PS50851">
    <property type="entry name" value="CHEW"/>
    <property type="match status" value="1"/>
</dbReference>
<dbReference type="InterPro" id="IPR036061">
    <property type="entry name" value="CheW-like_dom_sf"/>
</dbReference>
<dbReference type="InterPro" id="IPR039315">
    <property type="entry name" value="CheW"/>
</dbReference>
<dbReference type="Proteomes" id="UP000217507">
    <property type="component" value="Chromosome"/>
</dbReference>
<dbReference type="GO" id="GO:0005829">
    <property type="term" value="C:cytosol"/>
    <property type="evidence" value="ECO:0007669"/>
    <property type="project" value="TreeGrafter"/>
</dbReference>
<dbReference type="InterPro" id="IPR002545">
    <property type="entry name" value="CheW-lke_dom"/>
</dbReference>